<proteinExistence type="predicted"/>
<reference evidence="2" key="1">
    <citation type="submission" date="2022-11" db="UniProtKB">
        <authorList>
            <consortium name="WormBaseParasite"/>
        </authorList>
    </citation>
    <scope>IDENTIFICATION</scope>
</reference>
<sequence>MAVPGPTSIENLRTVEGKTYDSNREACVALGLVLNNKLYEDTLFEALNHTSPNQFRYLFARLLVHGDMGNPLELFDQFEDHFTSDLLKKWQKGDAKKVAWRKIVKSMIDQEKQLSDYPKLEAYMDEIGYENEETVDLKSLLDEGRADYGIMNEGQKAIVDQIIKKIRSQEQIFEKCCIFADGCGKSYLFNAALKSALGHGKKVMVMAWSGV</sequence>
<name>A0AC35GTK1_9BILA</name>
<protein>
    <submittedName>
        <fullName evidence="2">DNA helicase</fullName>
    </submittedName>
</protein>
<accession>A0AC35GTK1</accession>
<evidence type="ECO:0000313" key="1">
    <source>
        <dbReference type="Proteomes" id="UP000887580"/>
    </source>
</evidence>
<organism evidence="1 2">
    <name type="scientific">Panagrolaimus sp. PS1159</name>
    <dbReference type="NCBI Taxonomy" id="55785"/>
    <lineage>
        <taxon>Eukaryota</taxon>
        <taxon>Metazoa</taxon>
        <taxon>Ecdysozoa</taxon>
        <taxon>Nematoda</taxon>
        <taxon>Chromadorea</taxon>
        <taxon>Rhabditida</taxon>
        <taxon>Tylenchina</taxon>
        <taxon>Panagrolaimomorpha</taxon>
        <taxon>Panagrolaimoidea</taxon>
        <taxon>Panagrolaimidae</taxon>
        <taxon>Panagrolaimus</taxon>
    </lineage>
</organism>
<evidence type="ECO:0000313" key="2">
    <source>
        <dbReference type="WBParaSite" id="PS1159_v2.g8495.t1"/>
    </source>
</evidence>
<dbReference type="WBParaSite" id="PS1159_v2.g8495.t1">
    <property type="protein sequence ID" value="PS1159_v2.g8495.t1"/>
    <property type="gene ID" value="PS1159_v2.g8495"/>
</dbReference>
<dbReference type="Proteomes" id="UP000887580">
    <property type="component" value="Unplaced"/>
</dbReference>